<feature type="domain" description="Thioredoxin" evidence="11">
    <location>
        <begin position="1"/>
        <end position="107"/>
    </location>
</feature>
<feature type="site" description="Contributes to redox potential value" evidence="9">
    <location>
        <position position="33"/>
    </location>
</feature>
<dbReference type="FunFam" id="3.40.30.10:FF:000001">
    <property type="entry name" value="Thioredoxin"/>
    <property type="match status" value="1"/>
</dbReference>
<feature type="site" description="Deprotonates C-terminal active site Cys" evidence="9">
    <location>
        <position position="26"/>
    </location>
</feature>
<dbReference type="InterPro" id="IPR005746">
    <property type="entry name" value="Thioredoxin"/>
</dbReference>
<dbReference type="PANTHER" id="PTHR45663">
    <property type="entry name" value="GEO12009P1"/>
    <property type="match status" value="1"/>
</dbReference>
<dbReference type="GO" id="GO:0015035">
    <property type="term" value="F:protein-disulfide reductase activity"/>
    <property type="evidence" value="ECO:0007669"/>
    <property type="project" value="UniProtKB-UniRule"/>
</dbReference>
<dbReference type="NCBIfam" id="TIGR01068">
    <property type="entry name" value="thioredoxin"/>
    <property type="match status" value="1"/>
</dbReference>
<feature type="disulfide bond" description="Redox-active" evidence="10">
    <location>
        <begin position="32"/>
        <end position="35"/>
    </location>
</feature>
<keyword evidence="5 10" id="KW-1015">Disulfide bond</keyword>
<sequence length="107" mass="12181">MSAPVDVTQETFKSEVIESELPVLVDFSAEWCQPCQRLAPVLDEIAAEYDGKLKVVKIDADTERTLTAMFQVFSIPTVLLYKDGEKVDEFTNYRPKQEILSRIEPLL</sequence>
<dbReference type="PANTHER" id="PTHR45663:SF11">
    <property type="entry name" value="GEO12009P1"/>
    <property type="match status" value="1"/>
</dbReference>
<keyword evidence="6 10" id="KW-0676">Redox-active center</keyword>
<dbReference type="InterPro" id="IPR013766">
    <property type="entry name" value="Thioredoxin_domain"/>
</dbReference>
<evidence type="ECO:0000256" key="9">
    <source>
        <dbReference type="PIRSR" id="PIRSR000077-1"/>
    </source>
</evidence>
<reference evidence="12 13" key="1">
    <citation type="submission" date="2017-08" db="EMBL/GenBank/DDBJ databases">
        <title>Whole genome sequences of 6 clinical strains closest to Corynebacterium imitans.</title>
        <authorList>
            <person name="Bernier A.-M."/>
            <person name="Burdz T."/>
            <person name="Bernard K."/>
        </authorList>
    </citation>
    <scope>NUCLEOTIDE SEQUENCE [LARGE SCALE GENOMIC DNA]</scope>
    <source>
        <strain evidence="12 13">NML92-0415</strain>
    </source>
</reference>
<name>A0AB36RNW4_9CORY</name>
<dbReference type="Gene3D" id="3.40.30.10">
    <property type="entry name" value="Glutaredoxin"/>
    <property type="match status" value="1"/>
</dbReference>
<dbReference type="GO" id="GO:0005737">
    <property type="term" value="C:cytoplasm"/>
    <property type="evidence" value="ECO:0007669"/>
    <property type="project" value="TreeGrafter"/>
</dbReference>
<evidence type="ECO:0000256" key="2">
    <source>
        <dbReference type="ARBA" id="ARBA00008987"/>
    </source>
</evidence>
<evidence type="ECO:0000256" key="6">
    <source>
        <dbReference type="ARBA" id="ARBA00023284"/>
    </source>
</evidence>
<dbReference type="PROSITE" id="PS51352">
    <property type="entry name" value="THIOREDOXIN_2"/>
    <property type="match status" value="1"/>
</dbReference>
<evidence type="ECO:0000313" key="12">
    <source>
        <dbReference type="EMBL" id="PAT11700.1"/>
    </source>
</evidence>
<organism evidence="12 13">
    <name type="scientific">Corynebacterium hadale</name>
    <dbReference type="NCBI Taxonomy" id="2026255"/>
    <lineage>
        <taxon>Bacteria</taxon>
        <taxon>Bacillati</taxon>
        <taxon>Actinomycetota</taxon>
        <taxon>Actinomycetes</taxon>
        <taxon>Mycobacteriales</taxon>
        <taxon>Corynebacteriaceae</taxon>
        <taxon>Corynebacterium</taxon>
    </lineage>
</organism>
<dbReference type="PRINTS" id="PR00421">
    <property type="entry name" value="THIOREDOXIN"/>
</dbReference>
<feature type="site" description="Contributes to redox potential value" evidence="9">
    <location>
        <position position="34"/>
    </location>
</feature>
<dbReference type="Pfam" id="PF00085">
    <property type="entry name" value="Thioredoxin"/>
    <property type="match status" value="1"/>
</dbReference>
<evidence type="ECO:0000256" key="3">
    <source>
        <dbReference type="ARBA" id="ARBA00022448"/>
    </source>
</evidence>
<evidence type="ECO:0000256" key="7">
    <source>
        <dbReference type="NCBIfam" id="TIGR01068"/>
    </source>
</evidence>
<dbReference type="InterPro" id="IPR036249">
    <property type="entry name" value="Thioredoxin-like_sf"/>
</dbReference>
<accession>A0AB36RNW4</accession>
<evidence type="ECO:0000256" key="1">
    <source>
        <dbReference type="ARBA" id="ARBA00003318"/>
    </source>
</evidence>
<keyword evidence="4" id="KW-0249">Electron transport</keyword>
<evidence type="ECO:0000256" key="8">
    <source>
        <dbReference type="PIRNR" id="PIRNR000077"/>
    </source>
</evidence>
<dbReference type="Proteomes" id="UP000218041">
    <property type="component" value="Unassembled WGS sequence"/>
</dbReference>
<dbReference type="CDD" id="cd02947">
    <property type="entry name" value="TRX_family"/>
    <property type="match status" value="1"/>
</dbReference>
<dbReference type="SUPFAM" id="SSF52833">
    <property type="entry name" value="Thioredoxin-like"/>
    <property type="match status" value="1"/>
</dbReference>
<comment type="similarity">
    <text evidence="2 8">Belongs to the thioredoxin family.</text>
</comment>
<feature type="active site" description="Nucleophile" evidence="9">
    <location>
        <position position="32"/>
    </location>
</feature>
<dbReference type="PIRSF" id="PIRSF000077">
    <property type="entry name" value="Thioredoxin"/>
    <property type="match status" value="1"/>
</dbReference>
<comment type="function">
    <text evidence="1">Participates in various redox reactions through the reversible oxidation of its active center dithiol to a disulfide and catalyzes dithiol-disulfide exchange reactions.</text>
</comment>
<evidence type="ECO:0000256" key="10">
    <source>
        <dbReference type="PIRSR" id="PIRSR000077-4"/>
    </source>
</evidence>
<gene>
    <name evidence="12" type="primary">trxA</name>
    <name evidence="12" type="ORF">CKJ80_00250</name>
</gene>
<keyword evidence="3" id="KW-0813">Transport</keyword>
<dbReference type="RefSeq" id="WP_095554444.1">
    <property type="nucleotide sequence ID" value="NZ_NSGP01000001.1"/>
</dbReference>
<dbReference type="AlphaFoldDB" id="A0AB36RNW4"/>
<proteinExistence type="inferred from homology"/>
<comment type="caution">
    <text evidence="12">The sequence shown here is derived from an EMBL/GenBank/DDBJ whole genome shotgun (WGS) entry which is preliminary data.</text>
</comment>
<evidence type="ECO:0000313" key="13">
    <source>
        <dbReference type="Proteomes" id="UP000218041"/>
    </source>
</evidence>
<evidence type="ECO:0000256" key="4">
    <source>
        <dbReference type="ARBA" id="ARBA00022982"/>
    </source>
</evidence>
<protein>
    <recommendedName>
        <fullName evidence="7 8">Thioredoxin</fullName>
    </recommendedName>
</protein>
<dbReference type="EMBL" id="NSGP01000001">
    <property type="protein sequence ID" value="PAT11700.1"/>
    <property type="molecule type" value="Genomic_DNA"/>
</dbReference>
<evidence type="ECO:0000259" key="11">
    <source>
        <dbReference type="PROSITE" id="PS51352"/>
    </source>
</evidence>
<feature type="active site" description="Nucleophile" evidence="9">
    <location>
        <position position="35"/>
    </location>
</feature>
<evidence type="ECO:0000256" key="5">
    <source>
        <dbReference type="ARBA" id="ARBA00023157"/>
    </source>
</evidence>